<dbReference type="InterPro" id="IPR019587">
    <property type="entry name" value="Polyketide_cyclase/dehydratase"/>
</dbReference>
<dbReference type="Pfam" id="PF10604">
    <property type="entry name" value="Polyketide_cyc2"/>
    <property type="match status" value="1"/>
</dbReference>
<dbReference type="EMBL" id="CABR01000130">
    <property type="protein sequence ID" value="CBI11263.1"/>
    <property type="molecule type" value="Genomic_DNA"/>
</dbReference>
<dbReference type="InterPro" id="IPR023393">
    <property type="entry name" value="START-like_dom_sf"/>
</dbReference>
<protein>
    <recommendedName>
        <fullName evidence="2">Polyketide cyclase / dehydrase and lipid transport</fullName>
    </recommendedName>
</protein>
<accession>E6QVJ0</accession>
<evidence type="ECO:0008006" key="2">
    <source>
        <dbReference type="Google" id="ProtNLM"/>
    </source>
</evidence>
<comment type="caution">
    <text evidence="1">The sequence shown here is derived from an EMBL/GenBank/DDBJ whole genome shotgun (WGS) entry which is preliminary data.</text>
</comment>
<gene>
    <name evidence="1" type="ORF">CARN7_2078</name>
</gene>
<name>E6QVJ0_9ZZZZ</name>
<dbReference type="AlphaFoldDB" id="E6QVJ0"/>
<sequence length="158" mass="17930">MFKWQYSETVDTSATSKQIWSIWTDAQNWPIWDSELEWVKMEGPFVEGTTGTMKPRGAPVVDFVLTNVEENRQFSDRAKLPLTRIEFIHRYETAADGRARIVHKVEMSGLLAPLFGRVIGTKIRTHLRGAMEKLSNLASAPADGQSRQDVIARIGRNI</sequence>
<dbReference type="SUPFAM" id="SSF55961">
    <property type="entry name" value="Bet v1-like"/>
    <property type="match status" value="1"/>
</dbReference>
<evidence type="ECO:0000313" key="1">
    <source>
        <dbReference type="EMBL" id="CBI11263.1"/>
    </source>
</evidence>
<organism evidence="1">
    <name type="scientific">mine drainage metagenome</name>
    <dbReference type="NCBI Taxonomy" id="410659"/>
    <lineage>
        <taxon>unclassified sequences</taxon>
        <taxon>metagenomes</taxon>
        <taxon>ecological metagenomes</taxon>
    </lineage>
</organism>
<reference evidence="1" key="1">
    <citation type="submission" date="2009-10" db="EMBL/GenBank/DDBJ databases">
        <title>Diversity of trophic interactions inside an arsenic-rich microbial ecosystem.</title>
        <authorList>
            <person name="Bertin P.N."/>
            <person name="Heinrich-Salmeron A."/>
            <person name="Pelletier E."/>
            <person name="Goulhen-Chollet F."/>
            <person name="Arsene-Ploetze F."/>
            <person name="Gallien S."/>
            <person name="Calteau A."/>
            <person name="Vallenet D."/>
            <person name="Casiot C."/>
            <person name="Chane-Woon-Ming B."/>
            <person name="Giloteaux L."/>
            <person name="Barakat M."/>
            <person name="Bonnefoy V."/>
            <person name="Bruneel O."/>
            <person name="Chandler M."/>
            <person name="Cleiss J."/>
            <person name="Duran R."/>
            <person name="Elbaz-Poulichet F."/>
            <person name="Fonknechten N."/>
            <person name="Lauga B."/>
            <person name="Mornico D."/>
            <person name="Ortet P."/>
            <person name="Schaeffer C."/>
            <person name="Siguier P."/>
            <person name="Alexander Thil Smith A."/>
            <person name="Van Dorsselaer A."/>
            <person name="Weissenbach J."/>
            <person name="Medigue C."/>
            <person name="Le Paslier D."/>
        </authorList>
    </citation>
    <scope>NUCLEOTIDE SEQUENCE</scope>
</reference>
<proteinExistence type="predicted"/>
<dbReference type="Gene3D" id="3.30.530.20">
    <property type="match status" value="1"/>
</dbReference>